<name>A0A814ZUR3_ADIRI</name>
<keyword evidence="3" id="KW-0732">Signal</keyword>
<evidence type="ECO:0000313" key="5">
    <source>
        <dbReference type="Proteomes" id="UP000663828"/>
    </source>
</evidence>
<evidence type="ECO:0008006" key="6">
    <source>
        <dbReference type="Google" id="ProtNLM"/>
    </source>
</evidence>
<keyword evidence="5" id="KW-1185">Reference proteome</keyword>
<evidence type="ECO:0000313" key="4">
    <source>
        <dbReference type="EMBL" id="CAF1248653.1"/>
    </source>
</evidence>
<organism evidence="4 5">
    <name type="scientific">Adineta ricciae</name>
    <name type="common">Rotifer</name>
    <dbReference type="NCBI Taxonomy" id="249248"/>
    <lineage>
        <taxon>Eukaryota</taxon>
        <taxon>Metazoa</taxon>
        <taxon>Spiralia</taxon>
        <taxon>Gnathifera</taxon>
        <taxon>Rotifera</taxon>
        <taxon>Eurotatoria</taxon>
        <taxon>Bdelloidea</taxon>
        <taxon>Adinetida</taxon>
        <taxon>Adinetidae</taxon>
        <taxon>Adineta</taxon>
    </lineage>
</organism>
<reference evidence="4" key="1">
    <citation type="submission" date="2021-02" db="EMBL/GenBank/DDBJ databases">
        <authorList>
            <person name="Nowell W R."/>
        </authorList>
    </citation>
    <scope>NUCLEOTIDE SEQUENCE</scope>
</reference>
<dbReference type="PROSITE" id="PS51125">
    <property type="entry name" value="NHL"/>
    <property type="match status" value="1"/>
</dbReference>
<keyword evidence="1" id="KW-0677">Repeat</keyword>
<dbReference type="Gene3D" id="2.120.10.30">
    <property type="entry name" value="TolB, C-terminal domain"/>
    <property type="match status" value="2"/>
</dbReference>
<accession>A0A814ZUR3</accession>
<dbReference type="Pfam" id="PF01436">
    <property type="entry name" value="NHL"/>
    <property type="match status" value="1"/>
</dbReference>
<dbReference type="PANTHER" id="PTHR46388">
    <property type="entry name" value="NHL REPEAT-CONTAINING PROTEIN 2"/>
    <property type="match status" value="1"/>
</dbReference>
<protein>
    <recommendedName>
        <fullName evidence="6">NHL repeat containing protein</fullName>
    </recommendedName>
</protein>
<feature type="repeat" description="NHL" evidence="2">
    <location>
        <begin position="286"/>
        <end position="329"/>
    </location>
</feature>
<dbReference type="CDD" id="cd05819">
    <property type="entry name" value="NHL"/>
    <property type="match status" value="1"/>
</dbReference>
<evidence type="ECO:0000256" key="2">
    <source>
        <dbReference type="PROSITE-ProRule" id="PRU00504"/>
    </source>
</evidence>
<feature type="chain" id="PRO_5032853013" description="NHL repeat containing protein" evidence="3">
    <location>
        <begin position="23"/>
        <end position="487"/>
    </location>
</feature>
<evidence type="ECO:0000256" key="3">
    <source>
        <dbReference type="SAM" id="SignalP"/>
    </source>
</evidence>
<dbReference type="SUPFAM" id="SSF101898">
    <property type="entry name" value="NHL repeat"/>
    <property type="match status" value="1"/>
</dbReference>
<dbReference type="InterPro" id="IPR011042">
    <property type="entry name" value="6-blade_b-propeller_TolB-like"/>
</dbReference>
<evidence type="ECO:0000256" key="1">
    <source>
        <dbReference type="ARBA" id="ARBA00022737"/>
    </source>
</evidence>
<proteinExistence type="predicted"/>
<dbReference type="PANTHER" id="PTHR46388:SF2">
    <property type="entry name" value="NHL REPEAT-CONTAINING PROTEIN 2"/>
    <property type="match status" value="1"/>
</dbReference>
<gene>
    <name evidence="4" type="ORF">XAT740_LOCUS26133</name>
</gene>
<dbReference type="Proteomes" id="UP000663828">
    <property type="component" value="Unassembled WGS sequence"/>
</dbReference>
<dbReference type="AlphaFoldDB" id="A0A814ZUR3"/>
<feature type="signal peptide" evidence="3">
    <location>
        <begin position="1"/>
        <end position="22"/>
    </location>
</feature>
<dbReference type="InterPro" id="IPR001258">
    <property type="entry name" value="NHL_repeat"/>
</dbReference>
<sequence length="487" mass="53148">MSLTQLYFFSLIISSCFNLNECIRYSSIKLTNTGFQFQPINYQAQLLSTSIIQTDLFKTCFMLCNKDISCRIYDINALLLNQCRLFQGDINLHGTIISSALTNSRVGSVQYSTNLYSNYGQSCAANAIENRYLVCGSDLIWTCPPNTYWNGFTSMCSAQSPILGSSSLKVLEGTTIVDSNTVVAKSATLGLSGPTSILVNKTVDNAIIVVDSAYGQVISFHDDVSNISNVTLVAKNWTGGNMFNTPYTAFIHSSQKSVLYVTDYYGHCVYKIDNMQVVSPVPNVVAGVKGSFGNGTNKLYYPYRIAVDSAGNLYITDSRNHRVMRYAANATSGVMIAGTGTSGSDSLSLNRPYGMYLDEDNSYIYVVDALNSRIQRFSLSGGSPNNGTTVAGGNGNGLDNNQLYLPFDICLTKNKRTMYIADTGNNRIVRWNIGEASGVNIAGDVNGNSGSSASMFDQPYSVALNDNETFLYVADKTNSRIIRFELI</sequence>
<comment type="caution">
    <text evidence="4">The sequence shown here is derived from an EMBL/GenBank/DDBJ whole genome shotgun (WGS) entry which is preliminary data.</text>
</comment>
<dbReference type="EMBL" id="CAJNOR010002106">
    <property type="protein sequence ID" value="CAF1248653.1"/>
    <property type="molecule type" value="Genomic_DNA"/>
</dbReference>